<keyword evidence="2" id="KW-0808">Transferase</keyword>
<accession>A0A242MXU8</accession>
<feature type="domain" description="RsbT co-antagonist protein RsbRD N-terminal" evidence="1">
    <location>
        <begin position="5"/>
        <end position="147"/>
    </location>
</feature>
<dbReference type="RefSeq" id="WP_062173754.1">
    <property type="nucleotide sequence ID" value="NZ_NBTZ01000038.1"/>
</dbReference>
<reference evidence="2 3" key="1">
    <citation type="submission" date="2017-03" db="EMBL/GenBank/DDBJ databases">
        <title>Genome analysis of strain PAMC 26577.</title>
        <authorList>
            <person name="Oh H.-M."/>
            <person name="Yang J.-A."/>
        </authorList>
    </citation>
    <scope>NUCLEOTIDE SEQUENCE [LARGE SCALE GENOMIC DNA]</scope>
    <source>
        <strain evidence="2 3">PAMC 26577</strain>
    </source>
</reference>
<organism evidence="2 3">
    <name type="scientific">Caballeronia sordidicola</name>
    <name type="common">Burkholderia sordidicola</name>
    <dbReference type="NCBI Taxonomy" id="196367"/>
    <lineage>
        <taxon>Bacteria</taxon>
        <taxon>Pseudomonadati</taxon>
        <taxon>Pseudomonadota</taxon>
        <taxon>Betaproteobacteria</taxon>
        <taxon>Burkholderiales</taxon>
        <taxon>Burkholderiaceae</taxon>
        <taxon>Caballeronia</taxon>
    </lineage>
</organism>
<dbReference type="EMBL" id="NBTZ01000038">
    <property type="protein sequence ID" value="OTP76260.1"/>
    <property type="molecule type" value="Genomic_DNA"/>
</dbReference>
<dbReference type="GO" id="GO:0016301">
    <property type="term" value="F:kinase activity"/>
    <property type="evidence" value="ECO:0007669"/>
    <property type="project" value="UniProtKB-KW"/>
</dbReference>
<dbReference type="Proteomes" id="UP000195221">
    <property type="component" value="Unassembled WGS sequence"/>
</dbReference>
<keyword evidence="2" id="KW-0406">Ion transport</keyword>
<evidence type="ECO:0000313" key="3">
    <source>
        <dbReference type="Proteomes" id="UP000195221"/>
    </source>
</evidence>
<dbReference type="AlphaFoldDB" id="A0A242MXU8"/>
<gene>
    <name evidence="2" type="ORF">PAMC26577_11290</name>
</gene>
<proteinExistence type="predicted"/>
<sequence length="162" mass="18413">MVLAELIEQKVDDILEDWSEFARRLGVAPEKLSDQQRRNSAREILLHIAHDMRTGQSADEQIAKSKGEGLEHAPEIVDVAKTHADDRLAHGFTLEELVSEYRALRATVIRHWQAQPYRVNEETIDQIVRFNEAIDQALTESIAKYSASAKSPARPFQWHSGT</sequence>
<keyword evidence="2" id="KW-0407">Ion channel</keyword>
<evidence type="ECO:0000259" key="1">
    <source>
        <dbReference type="Pfam" id="PF14361"/>
    </source>
</evidence>
<evidence type="ECO:0000313" key="2">
    <source>
        <dbReference type="EMBL" id="OTP76260.1"/>
    </source>
</evidence>
<dbReference type="Pfam" id="PF14361">
    <property type="entry name" value="RsbRD_N"/>
    <property type="match status" value="1"/>
</dbReference>
<keyword evidence="2" id="KW-0813">Transport</keyword>
<dbReference type="InterPro" id="IPR025751">
    <property type="entry name" value="RsbRD_N_dom"/>
</dbReference>
<dbReference type="GO" id="GO:0034220">
    <property type="term" value="P:monoatomic ion transmembrane transport"/>
    <property type="evidence" value="ECO:0007669"/>
    <property type="project" value="UniProtKB-KW"/>
</dbReference>
<comment type="caution">
    <text evidence="2">The sequence shown here is derived from an EMBL/GenBank/DDBJ whole genome shotgun (WGS) entry which is preliminary data.</text>
</comment>
<protein>
    <submittedName>
        <fullName evidence="2">Osmosensitive K+ channel histidine kinase KdpD</fullName>
    </submittedName>
</protein>
<name>A0A242MXU8_CABSO</name>
<keyword evidence="2" id="KW-0418">Kinase</keyword>